<accession>A0A8H7QYA8</accession>
<sequence>MIRRESDIAATQRNLTRNTKYVFKSQPGSLYALFAGYMWLKMNLKVSQNFLEFHSLKVILDDIANGTREDIPEFRQYVNKFKSCGYEVIGYVRKSHDNEDKDTRIRLLQSMIDKLFERLLVDKIYVSPMSHAGESFSSRDVKYDKTVLRKLNKAEGTTQDLLSYVNIAKKICLVGVDFGGITTNCDDLRNLLSQNKSIKKIVIDRSPFGKSINIYDRDQMLDGSQDISEFNCRKGPAQRSK</sequence>
<keyword evidence="1" id="KW-1133">Transmembrane helix</keyword>
<keyword evidence="1" id="KW-0812">Transmembrane</keyword>
<dbReference type="AlphaFoldDB" id="A0A8H7QYA8"/>
<protein>
    <submittedName>
        <fullName evidence="2">Uncharacterized protein</fullName>
    </submittedName>
</protein>
<reference evidence="2" key="1">
    <citation type="submission" date="2020-12" db="EMBL/GenBank/DDBJ databases">
        <title>Metabolic potential, ecology and presence of endohyphal bacteria is reflected in genomic diversity of Mucoromycotina.</title>
        <authorList>
            <person name="Muszewska A."/>
            <person name="Okrasinska A."/>
            <person name="Steczkiewicz K."/>
            <person name="Drgas O."/>
            <person name="Orlowska M."/>
            <person name="Perlinska-Lenart U."/>
            <person name="Aleksandrzak-Piekarczyk T."/>
            <person name="Szatraj K."/>
            <person name="Zielenkiewicz U."/>
            <person name="Pilsyk S."/>
            <person name="Malc E."/>
            <person name="Mieczkowski P."/>
            <person name="Kruszewska J.S."/>
            <person name="Biernat P."/>
            <person name="Pawlowska J."/>
        </authorList>
    </citation>
    <scope>NUCLEOTIDE SEQUENCE</scope>
    <source>
        <strain evidence="2">WA0000017839</strain>
    </source>
</reference>
<evidence type="ECO:0000313" key="2">
    <source>
        <dbReference type="EMBL" id="KAG2201034.1"/>
    </source>
</evidence>
<evidence type="ECO:0000313" key="3">
    <source>
        <dbReference type="Proteomes" id="UP000603453"/>
    </source>
</evidence>
<keyword evidence="3" id="KW-1185">Reference proteome</keyword>
<evidence type="ECO:0000256" key="1">
    <source>
        <dbReference type="SAM" id="Phobius"/>
    </source>
</evidence>
<feature type="transmembrane region" description="Helical" evidence="1">
    <location>
        <begin position="21"/>
        <end position="40"/>
    </location>
</feature>
<name>A0A8H7QYA8_9FUNG</name>
<keyword evidence="1" id="KW-0472">Membrane</keyword>
<dbReference type="OrthoDB" id="2270519at2759"/>
<comment type="caution">
    <text evidence="2">The sequence shown here is derived from an EMBL/GenBank/DDBJ whole genome shotgun (WGS) entry which is preliminary data.</text>
</comment>
<proteinExistence type="predicted"/>
<dbReference type="Proteomes" id="UP000603453">
    <property type="component" value="Unassembled WGS sequence"/>
</dbReference>
<gene>
    <name evidence="2" type="ORF">INT47_006578</name>
</gene>
<organism evidence="2 3">
    <name type="scientific">Mucor saturninus</name>
    <dbReference type="NCBI Taxonomy" id="64648"/>
    <lineage>
        <taxon>Eukaryota</taxon>
        <taxon>Fungi</taxon>
        <taxon>Fungi incertae sedis</taxon>
        <taxon>Mucoromycota</taxon>
        <taxon>Mucoromycotina</taxon>
        <taxon>Mucoromycetes</taxon>
        <taxon>Mucorales</taxon>
        <taxon>Mucorineae</taxon>
        <taxon>Mucoraceae</taxon>
        <taxon>Mucor</taxon>
    </lineage>
</organism>
<dbReference type="EMBL" id="JAEPRD010000076">
    <property type="protein sequence ID" value="KAG2201034.1"/>
    <property type="molecule type" value="Genomic_DNA"/>
</dbReference>